<accession>A0A2U8VNH6</accession>
<dbReference type="InterPro" id="IPR002622">
    <property type="entry name" value="Transposase_14"/>
</dbReference>
<dbReference type="InterPro" id="IPR038717">
    <property type="entry name" value="Tc1-like_DDE_dom"/>
</dbReference>
<name>A0A2U8VNH6_9HYPH</name>
<dbReference type="OrthoDB" id="565387at2"/>
<dbReference type="Pfam" id="PF01710">
    <property type="entry name" value="HTH_Tnp_IS630"/>
    <property type="match status" value="1"/>
</dbReference>
<dbReference type="NCBIfam" id="NF033545">
    <property type="entry name" value="transpos_IS630"/>
    <property type="match status" value="1"/>
</dbReference>
<dbReference type="AlphaFoldDB" id="A0A2U8VNH6"/>
<proteinExistence type="predicted"/>
<dbReference type="EMBL" id="CP029551">
    <property type="protein sequence ID" value="AWN35173.1"/>
    <property type="molecule type" value="Genomic_DNA"/>
</dbReference>
<evidence type="ECO:0000313" key="3">
    <source>
        <dbReference type="EMBL" id="AWN35173.1"/>
    </source>
</evidence>
<dbReference type="RefSeq" id="WP_109950299.1">
    <property type="nucleotide sequence ID" value="NZ_CP029551.1"/>
</dbReference>
<protein>
    <submittedName>
        <fullName evidence="3">IS630 family transposase</fullName>
    </submittedName>
</protein>
<keyword evidence="4" id="KW-1185">Reference proteome</keyword>
<sequence>MPSALSADLRERVVTTIESGASRREAARRFAVSPATAVRWHEAFVREGRTHAKPMGGDQRSHAVEARADLIRQIDEAQPGLFLRELRIQLAERGLRIGVSSLSRFFKRHGITRKKNTGHAAEQDREDVKAARLSWFDGQLDLDPDRLVFIDETATTTKMIRRYGRAPRGERCRVAVPFGHWKTITVTAALRASGLTATALCDGPMTGARFRAYVEETLAPALRRGDTVVLDNLPAHKVSGIRERIAAAGARLLYLPAYSPDFNPIELAFAKLKAILRTEAARSVTDLWGAIKRAFRRFTPSECRNYLAAAGYDAYDPT</sequence>
<dbReference type="PANTHER" id="PTHR46564:SF1">
    <property type="entry name" value="TRANSPOSASE"/>
    <property type="match status" value="1"/>
</dbReference>
<dbReference type="Proteomes" id="UP000246058">
    <property type="component" value="Chromosome"/>
</dbReference>
<dbReference type="InterPro" id="IPR047655">
    <property type="entry name" value="Transpos_IS630-like"/>
</dbReference>
<dbReference type="Pfam" id="PF13358">
    <property type="entry name" value="DDE_3"/>
    <property type="match status" value="1"/>
</dbReference>
<dbReference type="InterPro" id="IPR036397">
    <property type="entry name" value="RNaseH_sf"/>
</dbReference>
<gene>
    <name evidence="3" type="ORF">DK427_04965</name>
</gene>
<evidence type="ECO:0000259" key="2">
    <source>
        <dbReference type="Pfam" id="PF13358"/>
    </source>
</evidence>
<dbReference type="GO" id="GO:0003676">
    <property type="term" value="F:nucleic acid binding"/>
    <property type="evidence" value="ECO:0007669"/>
    <property type="project" value="InterPro"/>
</dbReference>
<feature type="domain" description="Transposase Synechocystis PCC 6803" evidence="1">
    <location>
        <begin position="4"/>
        <end position="120"/>
    </location>
</feature>
<dbReference type="KEGG" id="meti:DK427_04965"/>
<dbReference type="InterPro" id="IPR009057">
    <property type="entry name" value="Homeodomain-like_sf"/>
</dbReference>
<evidence type="ECO:0000259" key="1">
    <source>
        <dbReference type="Pfam" id="PF01710"/>
    </source>
</evidence>
<dbReference type="SUPFAM" id="SSF46689">
    <property type="entry name" value="Homeodomain-like"/>
    <property type="match status" value="1"/>
</dbReference>
<dbReference type="PANTHER" id="PTHR46564">
    <property type="entry name" value="TRANSPOSASE"/>
    <property type="match status" value="1"/>
</dbReference>
<organism evidence="3 4">
    <name type="scientific">Methylobacterium radiodurans</name>
    <dbReference type="NCBI Taxonomy" id="2202828"/>
    <lineage>
        <taxon>Bacteria</taxon>
        <taxon>Pseudomonadati</taxon>
        <taxon>Pseudomonadota</taxon>
        <taxon>Alphaproteobacteria</taxon>
        <taxon>Hyphomicrobiales</taxon>
        <taxon>Methylobacteriaceae</taxon>
        <taxon>Methylobacterium</taxon>
    </lineage>
</organism>
<reference evidence="3 4" key="1">
    <citation type="submission" date="2018-05" db="EMBL/GenBank/DDBJ databases">
        <title>Complete Genome Sequence of Methylobacterium sp. 17Sr1-43.</title>
        <authorList>
            <person name="Srinivasan S."/>
        </authorList>
    </citation>
    <scope>NUCLEOTIDE SEQUENCE [LARGE SCALE GENOMIC DNA]</scope>
    <source>
        <strain evidence="3 4">17Sr1-43</strain>
    </source>
</reference>
<feature type="domain" description="Tc1-like transposase DDE" evidence="2">
    <location>
        <begin position="146"/>
        <end position="285"/>
    </location>
</feature>
<dbReference type="Gene3D" id="3.30.420.10">
    <property type="entry name" value="Ribonuclease H-like superfamily/Ribonuclease H"/>
    <property type="match status" value="1"/>
</dbReference>
<evidence type="ECO:0000313" key="4">
    <source>
        <dbReference type="Proteomes" id="UP000246058"/>
    </source>
</evidence>